<evidence type="ECO:0000256" key="1">
    <source>
        <dbReference type="ARBA" id="ARBA00010406"/>
    </source>
</evidence>
<organism evidence="3 4">
    <name type="scientific">Platanthera zijinensis</name>
    <dbReference type="NCBI Taxonomy" id="2320716"/>
    <lineage>
        <taxon>Eukaryota</taxon>
        <taxon>Viridiplantae</taxon>
        <taxon>Streptophyta</taxon>
        <taxon>Embryophyta</taxon>
        <taxon>Tracheophyta</taxon>
        <taxon>Spermatophyta</taxon>
        <taxon>Magnoliopsida</taxon>
        <taxon>Liliopsida</taxon>
        <taxon>Asparagales</taxon>
        <taxon>Orchidaceae</taxon>
        <taxon>Orchidoideae</taxon>
        <taxon>Orchideae</taxon>
        <taxon>Orchidinae</taxon>
        <taxon>Platanthera</taxon>
    </lineage>
</organism>
<dbReference type="GO" id="GO:0005524">
    <property type="term" value="F:ATP binding"/>
    <property type="evidence" value="ECO:0007669"/>
    <property type="project" value="TreeGrafter"/>
</dbReference>
<dbReference type="GO" id="GO:0005971">
    <property type="term" value="C:ribonucleoside-diphosphate reductase complex"/>
    <property type="evidence" value="ECO:0007669"/>
    <property type="project" value="TreeGrafter"/>
</dbReference>
<dbReference type="PANTHER" id="PTHR11573">
    <property type="entry name" value="RIBONUCLEOSIDE-DIPHOSPHATE REDUCTASE LARGE CHAIN"/>
    <property type="match status" value="1"/>
</dbReference>
<dbReference type="GO" id="GO:0009263">
    <property type="term" value="P:deoxyribonucleotide biosynthetic process"/>
    <property type="evidence" value="ECO:0007669"/>
    <property type="project" value="TreeGrafter"/>
</dbReference>
<protein>
    <submittedName>
        <fullName evidence="3">Ribonucleoside-diphosphate reductase large subunit</fullName>
    </submittedName>
</protein>
<comment type="caution">
    <text evidence="3">The sequence shown here is derived from an EMBL/GenBank/DDBJ whole genome shotgun (WGS) entry which is preliminary data.</text>
</comment>
<comment type="similarity">
    <text evidence="1">Belongs to the ribonucleoside diphosphate reductase large chain family.</text>
</comment>
<evidence type="ECO:0000313" key="3">
    <source>
        <dbReference type="EMBL" id="KAK8923703.1"/>
    </source>
</evidence>
<dbReference type="EMBL" id="JBBWWQ010000017">
    <property type="protein sequence ID" value="KAK8923703.1"/>
    <property type="molecule type" value="Genomic_DNA"/>
</dbReference>
<reference evidence="3 4" key="1">
    <citation type="journal article" date="2022" name="Nat. Plants">
        <title>Genomes of leafy and leafless Platanthera orchids illuminate the evolution of mycoheterotrophy.</title>
        <authorList>
            <person name="Li M.H."/>
            <person name="Liu K.W."/>
            <person name="Li Z."/>
            <person name="Lu H.C."/>
            <person name="Ye Q.L."/>
            <person name="Zhang D."/>
            <person name="Wang J.Y."/>
            <person name="Li Y.F."/>
            <person name="Zhong Z.M."/>
            <person name="Liu X."/>
            <person name="Yu X."/>
            <person name="Liu D.K."/>
            <person name="Tu X.D."/>
            <person name="Liu B."/>
            <person name="Hao Y."/>
            <person name="Liao X.Y."/>
            <person name="Jiang Y.T."/>
            <person name="Sun W.H."/>
            <person name="Chen J."/>
            <person name="Chen Y.Q."/>
            <person name="Ai Y."/>
            <person name="Zhai J.W."/>
            <person name="Wu S.S."/>
            <person name="Zhou Z."/>
            <person name="Hsiao Y.Y."/>
            <person name="Wu W.L."/>
            <person name="Chen Y.Y."/>
            <person name="Lin Y.F."/>
            <person name="Hsu J.L."/>
            <person name="Li C.Y."/>
            <person name="Wang Z.W."/>
            <person name="Zhao X."/>
            <person name="Zhong W.Y."/>
            <person name="Ma X.K."/>
            <person name="Ma L."/>
            <person name="Huang J."/>
            <person name="Chen G.Z."/>
            <person name="Huang M.Z."/>
            <person name="Huang L."/>
            <person name="Peng D.H."/>
            <person name="Luo Y.B."/>
            <person name="Zou S.Q."/>
            <person name="Chen S.P."/>
            <person name="Lan S."/>
            <person name="Tsai W.C."/>
            <person name="Van de Peer Y."/>
            <person name="Liu Z.J."/>
        </authorList>
    </citation>
    <scope>NUCLEOTIDE SEQUENCE [LARGE SCALE GENOMIC DNA]</scope>
    <source>
        <strain evidence="3">Lor287</strain>
    </source>
</reference>
<sequence>MPIGGCYIDQSQSLNIHMEPDFGKLTSLHFYAWSKGLKTGMYYLRAADAIKFTVDTSLLSEPQSSNHEVQQSRVYNLELQEAVKRLLKDADERK</sequence>
<keyword evidence="4" id="KW-1185">Reference proteome</keyword>
<dbReference type="AlphaFoldDB" id="A0AAP0B1N6"/>
<evidence type="ECO:0000313" key="4">
    <source>
        <dbReference type="Proteomes" id="UP001418222"/>
    </source>
</evidence>
<proteinExistence type="inferred from homology"/>
<dbReference type="PANTHER" id="PTHR11573:SF6">
    <property type="entry name" value="RIBONUCLEOSIDE-DIPHOSPHATE REDUCTASE LARGE SUBUNIT"/>
    <property type="match status" value="1"/>
</dbReference>
<dbReference type="InterPro" id="IPR000788">
    <property type="entry name" value="RNR_lg_C"/>
</dbReference>
<dbReference type="SUPFAM" id="SSF51998">
    <property type="entry name" value="PFL-like glycyl radical enzymes"/>
    <property type="match status" value="1"/>
</dbReference>
<dbReference type="Gene3D" id="3.20.70.20">
    <property type="match status" value="1"/>
</dbReference>
<accession>A0AAP0B1N6</accession>
<evidence type="ECO:0000259" key="2">
    <source>
        <dbReference type="Pfam" id="PF02867"/>
    </source>
</evidence>
<dbReference type="GO" id="GO:0004748">
    <property type="term" value="F:ribonucleoside-diphosphate reductase activity, thioredoxin disulfide as acceptor"/>
    <property type="evidence" value="ECO:0007669"/>
    <property type="project" value="TreeGrafter"/>
</dbReference>
<gene>
    <name evidence="3" type="primary">RNR1</name>
    <name evidence="3" type="ORF">KSP39_PZI019444</name>
</gene>
<name>A0AAP0B1N6_9ASPA</name>
<dbReference type="Proteomes" id="UP001418222">
    <property type="component" value="Unassembled WGS sequence"/>
</dbReference>
<feature type="domain" description="Ribonucleotide reductase large subunit C-terminal" evidence="2">
    <location>
        <begin position="7"/>
        <end position="43"/>
    </location>
</feature>
<dbReference type="Pfam" id="PF02867">
    <property type="entry name" value="Ribonuc_red_lgC"/>
    <property type="match status" value="1"/>
</dbReference>
<dbReference type="InterPro" id="IPR039718">
    <property type="entry name" value="Rrm1"/>
</dbReference>